<dbReference type="FunFam" id="3.40.50.300:FF:000044">
    <property type="entry name" value="Dynein heavy chain 5, axonemal"/>
    <property type="match status" value="1"/>
</dbReference>
<evidence type="ECO:0000256" key="1">
    <source>
        <dbReference type="ARBA" id="ARBA00004430"/>
    </source>
</evidence>
<keyword evidence="4" id="KW-0493">Microtubule</keyword>
<dbReference type="Pfam" id="PF08385">
    <property type="entry name" value="DHC_N1"/>
    <property type="match status" value="1"/>
</dbReference>
<keyword evidence="12" id="KW-0966">Cell projection</keyword>
<dbReference type="GO" id="GO:0005524">
    <property type="term" value="F:ATP binding"/>
    <property type="evidence" value="ECO:0007669"/>
    <property type="project" value="UniProtKB-KW"/>
</dbReference>
<organism evidence="17 18">
    <name type="scientific">Fasciola gigantica</name>
    <name type="common">Giant liver fluke</name>
    <dbReference type="NCBI Taxonomy" id="46835"/>
    <lineage>
        <taxon>Eukaryota</taxon>
        <taxon>Metazoa</taxon>
        <taxon>Spiralia</taxon>
        <taxon>Lophotrochozoa</taxon>
        <taxon>Platyhelminthes</taxon>
        <taxon>Trematoda</taxon>
        <taxon>Digenea</taxon>
        <taxon>Plagiorchiida</taxon>
        <taxon>Echinostomata</taxon>
        <taxon>Echinostomatoidea</taxon>
        <taxon>Fasciolidae</taxon>
        <taxon>Fasciola</taxon>
    </lineage>
</organism>
<dbReference type="PANTHER" id="PTHR46532:SF4">
    <property type="entry name" value="AAA+ ATPASE DOMAIN-CONTAINING PROTEIN"/>
    <property type="match status" value="1"/>
</dbReference>
<evidence type="ECO:0000313" key="18">
    <source>
        <dbReference type="Proteomes" id="UP000316759"/>
    </source>
</evidence>
<dbReference type="InterPro" id="IPR042222">
    <property type="entry name" value="Dynein_2_N"/>
</dbReference>
<evidence type="ECO:0000256" key="5">
    <source>
        <dbReference type="ARBA" id="ARBA00022741"/>
    </source>
</evidence>
<dbReference type="SUPFAM" id="SSF52540">
    <property type="entry name" value="P-loop containing nucleoside triphosphate hydrolases"/>
    <property type="match status" value="1"/>
</dbReference>
<dbReference type="GO" id="GO:0051959">
    <property type="term" value="F:dynein light intermediate chain binding"/>
    <property type="evidence" value="ECO:0007669"/>
    <property type="project" value="InterPro"/>
</dbReference>
<evidence type="ECO:0000256" key="11">
    <source>
        <dbReference type="ARBA" id="ARBA00023212"/>
    </source>
</evidence>
<dbReference type="Gene3D" id="1.10.287.2620">
    <property type="match status" value="1"/>
</dbReference>
<dbReference type="InterPro" id="IPR035699">
    <property type="entry name" value="AAA_6"/>
</dbReference>
<keyword evidence="8" id="KW-0175">Coiled coil</keyword>
<dbReference type="Gene3D" id="3.40.50.300">
    <property type="entry name" value="P-loop containing nucleotide triphosphate hydrolases"/>
    <property type="match status" value="1"/>
</dbReference>
<proteinExistence type="inferred from homology"/>
<evidence type="ECO:0000259" key="15">
    <source>
        <dbReference type="Pfam" id="PF08393"/>
    </source>
</evidence>
<dbReference type="Pfam" id="PF08393">
    <property type="entry name" value="DHC_N2"/>
    <property type="match status" value="1"/>
</dbReference>
<keyword evidence="11" id="KW-0206">Cytoskeleton</keyword>
<dbReference type="InterPro" id="IPR027417">
    <property type="entry name" value="P-loop_NTPase"/>
</dbReference>
<evidence type="ECO:0000259" key="14">
    <source>
        <dbReference type="Pfam" id="PF08385"/>
    </source>
</evidence>
<dbReference type="InterPro" id="IPR013594">
    <property type="entry name" value="Dynein_heavy_tail"/>
</dbReference>
<dbReference type="STRING" id="46835.A0A504YMD2"/>
<evidence type="ECO:0000259" key="16">
    <source>
        <dbReference type="Pfam" id="PF12774"/>
    </source>
</evidence>
<dbReference type="EMBL" id="SUNJ01008143">
    <property type="protein sequence ID" value="TPP61456.1"/>
    <property type="molecule type" value="Genomic_DNA"/>
</dbReference>
<dbReference type="OrthoDB" id="286107at2759"/>
<feature type="region of interest" description="Disordered" evidence="13">
    <location>
        <begin position="851"/>
        <end position="887"/>
    </location>
</feature>
<keyword evidence="9" id="KW-0969">Cilium</keyword>
<dbReference type="InterPro" id="IPR013602">
    <property type="entry name" value="Dynein_heavy_linker"/>
</dbReference>
<dbReference type="Pfam" id="PF12774">
    <property type="entry name" value="AAA_6"/>
    <property type="match status" value="1"/>
</dbReference>
<keyword evidence="18" id="KW-1185">Reference proteome</keyword>
<dbReference type="PANTHER" id="PTHR46532">
    <property type="entry name" value="MALE FERTILITY FACTOR KL5"/>
    <property type="match status" value="1"/>
</dbReference>
<dbReference type="FunFam" id="1.20.140.100:FF:000003">
    <property type="entry name" value="Dynein, axonemal, heavy chain 5"/>
    <property type="match status" value="1"/>
</dbReference>
<keyword evidence="5" id="KW-0547">Nucleotide-binding</keyword>
<dbReference type="Proteomes" id="UP000316759">
    <property type="component" value="Unassembled WGS sequence"/>
</dbReference>
<evidence type="ECO:0000256" key="12">
    <source>
        <dbReference type="ARBA" id="ARBA00023273"/>
    </source>
</evidence>
<dbReference type="GO" id="GO:0005874">
    <property type="term" value="C:microtubule"/>
    <property type="evidence" value="ECO:0007669"/>
    <property type="project" value="UniProtKB-KW"/>
</dbReference>
<keyword evidence="10" id="KW-0505">Motor protein</keyword>
<evidence type="ECO:0000256" key="8">
    <source>
        <dbReference type="ARBA" id="ARBA00023054"/>
    </source>
</evidence>
<dbReference type="InterPro" id="IPR043157">
    <property type="entry name" value="Dynein_AAA1S"/>
</dbReference>
<evidence type="ECO:0000256" key="13">
    <source>
        <dbReference type="SAM" id="MobiDB-lite"/>
    </source>
</evidence>
<feature type="compositionally biased region" description="Polar residues" evidence="13">
    <location>
        <begin position="851"/>
        <end position="864"/>
    </location>
</feature>
<comment type="subcellular location">
    <subcellularLocation>
        <location evidence="1">Cytoplasm</location>
        <location evidence="1">Cytoskeleton</location>
        <location evidence="1">Cilium axoneme</location>
    </subcellularLocation>
</comment>
<dbReference type="GO" id="GO:0005858">
    <property type="term" value="C:axonemal dynein complex"/>
    <property type="evidence" value="ECO:0007669"/>
    <property type="project" value="TreeGrafter"/>
</dbReference>
<evidence type="ECO:0000256" key="9">
    <source>
        <dbReference type="ARBA" id="ARBA00023069"/>
    </source>
</evidence>
<evidence type="ECO:0000256" key="7">
    <source>
        <dbReference type="ARBA" id="ARBA00023017"/>
    </source>
</evidence>
<comment type="similarity">
    <text evidence="2">Belongs to the dynein heavy chain family.</text>
</comment>
<gene>
    <name evidence="17" type="ORF">FGIG_04954</name>
</gene>
<evidence type="ECO:0000256" key="4">
    <source>
        <dbReference type="ARBA" id="ARBA00022701"/>
    </source>
</evidence>
<evidence type="ECO:0000256" key="6">
    <source>
        <dbReference type="ARBA" id="ARBA00022840"/>
    </source>
</evidence>
<evidence type="ECO:0000256" key="10">
    <source>
        <dbReference type="ARBA" id="ARBA00023175"/>
    </source>
</evidence>
<evidence type="ECO:0000256" key="2">
    <source>
        <dbReference type="ARBA" id="ARBA00008887"/>
    </source>
</evidence>
<dbReference type="GO" id="GO:0045505">
    <property type="term" value="F:dynein intermediate chain binding"/>
    <property type="evidence" value="ECO:0007669"/>
    <property type="project" value="InterPro"/>
</dbReference>
<dbReference type="FunFam" id="1.10.287.2620:FF:000003">
    <property type="entry name" value="Dynein, axonemal, heavy chain 5"/>
    <property type="match status" value="1"/>
</dbReference>
<feature type="domain" description="Dynein heavy chain linker" evidence="15">
    <location>
        <begin position="1171"/>
        <end position="1472"/>
    </location>
</feature>
<comment type="caution">
    <text evidence="17">The sequence shown here is derived from an EMBL/GenBank/DDBJ whole genome shotgun (WGS) entry which is preliminary data.</text>
</comment>
<keyword evidence="3" id="KW-0963">Cytoplasm</keyword>
<dbReference type="InterPro" id="IPR026983">
    <property type="entry name" value="DHC"/>
</dbReference>
<dbReference type="GO" id="GO:0007018">
    <property type="term" value="P:microtubule-based movement"/>
    <property type="evidence" value="ECO:0007669"/>
    <property type="project" value="InterPro"/>
</dbReference>
<reference evidence="17 18" key="1">
    <citation type="submission" date="2019-04" db="EMBL/GenBank/DDBJ databases">
        <title>Annotation for the trematode Fasciola gigantica.</title>
        <authorList>
            <person name="Choi Y.-J."/>
        </authorList>
    </citation>
    <scope>NUCLEOTIDE SEQUENCE [LARGE SCALE GENOMIC DNA]</scope>
    <source>
        <strain evidence="17">Uganda_cow_1</strain>
    </source>
</reference>
<keyword evidence="7" id="KW-0243">Dynein</keyword>
<evidence type="ECO:0000256" key="3">
    <source>
        <dbReference type="ARBA" id="ARBA00022490"/>
    </source>
</evidence>
<feature type="domain" description="Dynein heavy chain hydrolytic ATP-binding dynein motor region" evidence="16">
    <location>
        <begin position="1489"/>
        <end position="1695"/>
    </location>
</feature>
<feature type="domain" description="Dynein heavy chain tail" evidence="14">
    <location>
        <begin position="273"/>
        <end position="750"/>
    </location>
</feature>
<protein>
    <submittedName>
        <fullName evidence="17">Dynein heavy chain 5 axonemal</fullName>
    </submittedName>
</protein>
<dbReference type="Gene3D" id="1.10.8.710">
    <property type="match status" value="1"/>
</dbReference>
<keyword evidence="6" id="KW-0067">ATP-binding</keyword>
<sequence length="1701" mass="196050">MTSIYAKRASRINVPELTETLRERLARRNKEFECRHPALDERFDFLFQKVADFFKEEKDFVEECILFKNQNIQQNDSYESLYRFFGVNGLRAVFFTASSRTSGPNDKFIQGLRQNVQTKRFITLSTGKEEIVKGLCAMFIRCSNHREVKMETIVDDITFIGVDFSRGVLHTLEYLLSSILVPQLISTPKQLLTDKSACSEFNKQELIDNIKNFTAVMCNSSEILENQVILKPCSEKLLSGLKLLTEDNSTLSSPSLLVDADACISVWIGQLEQKWIHVDATITKYANEAKDNVRFLYTLEEFCEPLYRRDPVNMVDCLPKLINAVRLIYSVSTYYNTTEAITSLFIKITNQMIAACKAYIFDQGRRDMWTKPFEETINKVVDCCRLNEAYQENFHRVKEELDHSSESKKFDFSEIHIFGKFNIFCRRLQAIRDVLEQTEHYASLQNSNIEGLASLIGQYTAAVNQLRTKPLNVLDHRDSEVDEEFELFFERMKAVQTGLESLFSRKLDLIPSARIALQVIQQFDQLKLVQSAIEPSYFRALLQFGKEITEVAKEYKRHKDDPPIPWDMPPVAGRISWARQLFRRIEAPMLCFQEQTKLMHTKEAREITKQYNRLAETLVTFEMVHYQNWIKRLNIAKVGLRDPLLVQDPSTYGLSIALDPDLLVLYREIDLLAKFGMEIPQLALELVDQGKELKVNYDRLKFMLSEIGRIDAILQPLLVPLMRSQFATLQTVLKPGLTFLNWTSLGIRDYMDNVFEQLHQMELLAERSNDLCTYRINAILEEMASICLCELPTGTSWTVDYFLERTQGLCAEASKQLRVKSQLVQTAVYELIDMLCGEYRNKLDRILSTQSRATSSRMMNGSRQELSRSPDQKPGPSRAGSAMSRSAQERCKKQIEDSVTRVLEHFHQCLIDTLVSLIRNTLEYLRRNFTMASNVVLSSDSEEQQKFLFFSTNAQLSLPNIMMQPSVDDLHRVLNSVTLLVMSVTVNVPLWDLKLCAPGEHERVKEVLKRFDHYSYLWNTSRERELDDFMKQEHGLADYDSVLCRYQGEELREIEVDIDIQLGPVEESYALLAKYQLPVEKEDLEKADTLRYSWNKLGKQMREAQEYLIQIQPNCRSQLVGPMATGISPREASDRLIIFQNRFDSLHRTFTTCGAGEELFGLPVSDYPRIHQIRRELNLLQKLYSLYNTVLNKTASYQEILWAEVKIDSISAELQDLQNRCLKLPKALREYQAYEDLRQKLADFNEIMPLLELMANPAMRPRHWQRLTEVTKHPFNLEIEGFALRNILEAPLLKYKEDVEDICISAIKERDIENKLQAIKAEWSAHEFQFVTFKNRGELLLRGDHTMELISFMEDSLMVLGSLLSNRYNAPFRKDIQNLVSRISNSNEIVEEWLALQNLWIYLEAVFIGGDIARQLPAEAKRFANVDKSWQRIMQRAHETTNVISCCVGDDLLTQLLPHCMEQLEICQKSLTGDSDKCLISITDVNFVYQNEFLGCTERLAITPLTDRCYITLAQALGMSMGGSPAGPAGTGKTETVKDMGRCLGKYVIVSNCSDQMDYRGLGRIFKGLAQSGSWGCFDEFNRIELPVLSVAAQQIAIVLTCKKERRTHFLFTDGDTVEMNPEFGIFLTMNPGYAGRQELPENLKINFRTVAMMVPDRQIIIRVKLASCGFNDNITLAQKFYTLYKLCEEQLSKQVRLLHS</sequence>
<accession>A0A504YMD2</accession>
<evidence type="ECO:0000313" key="17">
    <source>
        <dbReference type="EMBL" id="TPP61456.1"/>
    </source>
</evidence>
<name>A0A504YMD2_FASGI</name>
<dbReference type="Gene3D" id="1.20.140.100">
    <property type="entry name" value="Dynein heavy chain, N-terminal domain 2"/>
    <property type="match status" value="1"/>
</dbReference>